<feature type="compositionally biased region" description="Basic and acidic residues" evidence="3">
    <location>
        <begin position="579"/>
        <end position="605"/>
    </location>
</feature>
<feature type="coiled-coil region" evidence="2">
    <location>
        <begin position="953"/>
        <end position="1199"/>
    </location>
</feature>
<feature type="region of interest" description="Disordered" evidence="3">
    <location>
        <begin position="1295"/>
        <end position="1336"/>
    </location>
</feature>
<feature type="compositionally biased region" description="Low complexity" evidence="3">
    <location>
        <begin position="1303"/>
        <end position="1315"/>
    </location>
</feature>
<sequence>MQIRVKRSDEEEAALEYLCFVPQRLEESVLSEEKRLTVRGPSPDAPPTCLPARVREIVTKNLNDSSEFPVLQSTMSSVMSIQEENRVLQGELARLEDLLAHSRADRDELAIKYGAISERLEQALRFETGDGDLDSPESRSLAQQNVDLRRRLDEEQAAYKRKLTAYQEGQQRQAQLVQKLQAKVLQYKKRCGDLEQMLQEKSSDLEKHRQDVSAVYLSSSLSAVNAMLREQLEQAGLANEALSQDIRRLTADWTKAREELEQKESDWRREEESFHSYFSSEHGRLLMLWRQVVGFRRHVCEMKSATERDLSDMRNELARMSHSAQVSCTGLSTTLYNREGGAALALEREKALRVQLEQQLRDRVSEMMNLQTRTDAERSELNVRSVAAELCSSGRFIRTVEFYSTFLLQTVLSDGESSSEADQDNSGVPLLALIRDSSPRRPSSPTRPSSLFGDTPHSRTVIIPSFLLTYLQDVRGRLLSAQSSVQQLRKQLSESDSAKRDTEQRNQALQRERDAAHRERETSQREKERLKQERDSDLLHCECYSEKVNLEKTVQAAQSSSHILQMDCEKLRLTVASVQRERDHEREEKEAANQERDRAKAETQRITKQWDQSESRASAQRGELSAVRETHQQGEVERQLLEREKVQLTEALARAESSNTELSLLLNKLQSEDAALRDSLAKMSSMNEGLAQDKTDLNTYILQLEEEKALLQGQKHEAEQEKLTVRDELVRLEQDRLELESTRIMLQQSLQDAELSRVGMEAELHSLRTDRLKLQEKVTQVTSLGSELSLARGEGQRNEVALEEAGRSRAELARDKAALVVQLTASERENAMLSEELAAFRSERESLETSLFDVQQQLVQVESRREQLETENQNLRVRSETAAGERGGGGMKNRHVQGWPQKRSDSSLRLLYVHMFYFSSKTVDADGTLIGVCAPGCCVLQEVVRHSLLMEHEVAMRKLRQETEDQLHRAKREREELQDELRTLQHDRDQFVMLILFWTFALQLEQCRASLSAAEESRDQLRREMLETERRLTHTQDSAESYRREGTELRRSFCDATKERDTLSQSNTQLRETLRSAETERISVKRQCEEKEQRLAVLEESFSSTQKEVTELRSCLREVERSRLEARRELQELRRQLKVLDGEKEQKGREVAELQTRLSLEEQREEERAKEVFILKQKLTEAETTRDSLKKELSMTQKHLLDSESGWRSCERELTAQLQEARGCEKKLLDEAKNLSLRTQAAQDVAAQSSLQLSEAQGRLTATEAELVRAEAGRRDLEFRLSSLQSALTRTLGIGAGGRGIRGRSPGGSSTSAGSVSPERGDTPLPLSQPELDPETLRSGLRDFLQELREAQRERDDVRCQLGAVQRELEELKGERDSAHSRLTQLQSTLQEYQEGRRGLDERLITTQMLLQQQEEAVRRGDRERRSLSDRVKDLERALQASETDKKHTQDLLNKQRAAEMRLEAERRRLREALEAAEARATRVELGRRSLEGELQRLKLSLGDREAESQASQERHDSLIKQVAEGEARVSLLQREVERLSQALLKAQEGESVLKEKTTSLNQTLQEAAAAHSGSQSRLAALQKKLSVAEQDKRLLQERMDEARASSAEAKRNMAALTERAQNLQIELNQSELQREELEAELNNTQEVKRTQNCKTLNHLVQAAQTERAAVEERLRGLQRAVAMLETEKKDAERQAVRLEKDKNALRNTLDKVERQKLKSEEGSMRLSAEKGRLDRSLNTAEQELQEAQQQILMLQLADMEQSHGVCESLVRQRDEAQREAERLRSSFRDVERTLGTRERAHRHRVKGLEEQVCTLCCSFPRRSLSAFSEPHI</sequence>
<evidence type="ECO:0000313" key="5">
    <source>
        <dbReference type="Ensembl" id="ENSAPEP00000019593.1"/>
    </source>
</evidence>
<feature type="coiled-coil region" evidence="2">
    <location>
        <begin position="823"/>
        <end position="885"/>
    </location>
</feature>
<reference evidence="5" key="1">
    <citation type="submission" date="2025-08" db="UniProtKB">
        <authorList>
            <consortium name="Ensembl"/>
        </authorList>
    </citation>
    <scope>IDENTIFICATION</scope>
</reference>
<keyword evidence="6" id="KW-1185">Reference proteome</keyword>
<dbReference type="Gene3D" id="6.10.250.3110">
    <property type="match status" value="1"/>
</dbReference>
<dbReference type="Ensembl" id="ENSAPET00000020123.1">
    <property type="protein sequence ID" value="ENSAPEP00000019593.1"/>
    <property type="gene ID" value="ENSAPEG00000013747.1"/>
</dbReference>
<organism evidence="5 6">
    <name type="scientific">Amphiprion percula</name>
    <name type="common">Orange clownfish</name>
    <name type="synonym">Lutjanus percula</name>
    <dbReference type="NCBI Taxonomy" id="161767"/>
    <lineage>
        <taxon>Eukaryota</taxon>
        <taxon>Metazoa</taxon>
        <taxon>Chordata</taxon>
        <taxon>Craniata</taxon>
        <taxon>Vertebrata</taxon>
        <taxon>Euteleostomi</taxon>
        <taxon>Actinopterygii</taxon>
        <taxon>Neopterygii</taxon>
        <taxon>Teleostei</taxon>
        <taxon>Neoteleostei</taxon>
        <taxon>Acanthomorphata</taxon>
        <taxon>Ovalentaria</taxon>
        <taxon>Pomacentridae</taxon>
        <taxon>Amphiprion</taxon>
    </lineage>
</organism>
<feature type="compositionally biased region" description="Basic and acidic residues" evidence="3">
    <location>
        <begin position="1416"/>
        <end position="1450"/>
    </location>
</feature>
<feature type="region of interest" description="Disordered" evidence="3">
    <location>
        <begin position="578"/>
        <end position="633"/>
    </location>
</feature>
<dbReference type="Proteomes" id="UP000265080">
    <property type="component" value="Unplaced"/>
</dbReference>
<dbReference type="SUPFAM" id="SSF57997">
    <property type="entry name" value="Tropomyosin"/>
    <property type="match status" value="3"/>
</dbReference>
<name>A0A3P8T640_AMPPE</name>
<feature type="compositionally biased region" description="Polar residues" evidence="3">
    <location>
        <begin position="606"/>
        <end position="618"/>
    </location>
</feature>
<feature type="compositionally biased region" description="Basic and acidic residues" evidence="3">
    <location>
        <begin position="491"/>
        <end position="533"/>
    </location>
</feature>
<feature type="coiled-coil region" evidence="2">
    <location>
        <begin position="701"/>
        <end position="735"/>
    </location>
</feature>
<evidence type="ECO:0000259" key="4">
    <source>
        <dbReference type="Pfam" id="PF15035"/>
    </source>
</evidence>
<feature type="region of interest" description="Disordered" evidence="3">
    <location>
        <begin position="434"/>
        <end position="455"/>
    </location>
</feature>
<evidence type="ECO:0000256" key="3">
    <source>
        <dbReference type="SAM" id="MobiDB-lite"/>
    </source>
</evidence>
<feature type="coiled-coil region" evidence="2">
    <location>
        <begin position="1579"/>
        <end position="1794"/>
    </location>
</feature>
<dbReference type="Pfam" id="PF15035">
    <property type="entry name" value="Rootletin"/>
    <property type="match status" value="1"/>
</dbReference>
<dbReference type="InterPro" id="IPR055167">
    <property type="entry name" value="Rootletin-like_CC"/>
</dbReference>
<feature type="coiled-coil region" evidence="2">
    <location>
        <begin position="138"/>
        <end position="266"/>
    </location>
</feature>
<feature type="domain" description="Rootletin-like coiled-coil" evidence="4">
    <location>
        <begin position="160"/>
        <end position="321"/>
    </location>
</feature>
<proteinExistence type="predicted"/>
<reference evidence="5" key="2">
    <citation type="submission" date="2025-09" db="UniProtKB">
        <authorList>
            <consortium name="Ensembl"/>
        </authorList>
    </citation>
    <scope>IDENTIFICATION</scope>
</reference>
<feature type="coiled-coil region" evidence="2">
    <location>
        <begin position="1523"/>
        <end position="1550"/>
    </location>
</feature>
<feature type="compositionally biased region" description="Low complexity" evidence="3">
    <location>
        <begin position="440"/>
        <end position="450"/>
    </location>
</feature>
<protein>
    <recommendedName>
        <fullName evidence="4">Rootletin-like coiled-coil domain-containing protein</fullName>
    </recommendedName>
</protein>
<evidence type="ECO:0000256" key="1">
    <source>
        <dbReference type="ARBA" id="ARBA00023054"/>
    </source>
</evidence>
<dbReference type="GeneTree" id="ENSGT00940000164964"/>
<keyword evidence="1 2" id="KW-0175">Coiled coil</keyword>
<evidence type="ECO:0000313" key="6">
    <source>
        <dbReference type="Proteomes" id="UP000265080"/>
    </source>
</evidence>
<evidence type="ECO:0000256" key="2">
    <source>
        <dbReference type="SAM" id="Coils"/>
    </source>
</evidence>
<feature type="coiled-coil region" evidence="2">
    <location>
        <begin position="78"/>
        <end position="112"/>
    </location>
</feature>
<feature type="region of interest" description="Disordered" evidence="3">
    <location>
        <begin position="1415"/>
        <end position="1453"/>
    </location>
</feature>
<accession>A0A3P8T640</accession>
<dbReference type="PANTHER" id="PTHR23159">
    <property type="entry name" value="CENTROSOMAL PROTEIN 2"/>
    <property type="match status" value="1"/>
</dbReference>
<dbReference type="PANTHER" id="PTHR23159:SF63">
    <property type="entry name" value="CILIARY ROOTLET COILED-COIL, ROOTLETIN FAMILY MEMBER 2"/>
    <property type="match status" value="1"/>
</dbReference>
<feature type="region of interest" description="Disordered" evidence="3">
    <location>
        <begin position="490"/>
        <end position="533"/>
    </location>
</feature>